<name>A0AA40BQK8_9PEZI</name>
<accession>A0AA40BQK8</accession>
<gene>
    <name evidence="1" type="ORF">B0T18DRAFT_246987</name>
</gene>
<sequence>MIEVIFQRLPNFLPTYVSFQWTSDSFDGISLRAPAYTNGSINSRFLGDILTLSTVSRIRRSSGMSRGIEHGARSQSFHVSPAVCRPLVPRPSWFSRIKSAPASRKFSIVVLRCDGLFGTCIKRLNAWTFACLRANSTGSLSKQSSVGRATWIMIIGGHCQLQRAQTKPGTVMQAQLDPDQRPVAPSNLFLSISPCTVAPTFPCLW</sequence>
<dbReference type="EMBL" id="JAUKUD010000007">
    <property type="protein sequence ID" value="KAK0738448.1"/>
    <property type="molecule type" value="Genomic_DNA"/>
</dbReference>
<reference evidence="1" key="1">
    <citation type="submission" date="2023-06" db="EMBL/GenBank/DDBJ databases">
        <title>Genome-scale phylogeny and comparative genomics of the fungal order Sordariales.</title>
        <authorList>
            <consortium name="Lawrence Berkeley National Laboratory"/>
            <person name="Hensen N."/>
            <person name="Bonometti L."/>
            <person name="Westerberg I."/>
            <person name="Brannstrom I.O."/>
            <person name="Guillou S."/>
            <person name="Cros-Aarteil S."/>
            <person name="Calhoun S."/>
            <person name="Haridas S."/>
            <person name="Kuo A."/>
            <person name="Mondo S."/>
            <person name="Pangilinan J."/>
            <person name="Riley R."/>
            <person name="LaButti K."/>
            <person name="Andreopoulos B."/>
            <person name="Lipzen A."/>
            <person name="Chen C."/>
            <person name="Yanf M."/>
            <person name="Daum C."/>
            <person name="Ng V."/>
            <person name="Clum A."/>
            <person name="Steindorff A."/>
            <person name="Ohm R."/>
            <person name="Martin F."/>
            <person name="Silar P."/>
            <person name="Natvig D."/>
            <person name="Lalanne C."/>
            <person name="Gautier V."/>
            <person name="Ament-velasquez S.L."/>
            <person name="Kruys A."/>
            <person name="Hutchinson M.I."/>
            <person name="Powell A.J."/>
            <person name="Barry K."/>
            <person name="Miller A.N."/>
            <person name="Grigoriev I.V."/>
            <person name="Debuchy R."/>
            <person name="Gladieux P."/>
            <person name="Thoren M.H."/>
            <person name="Johannesson H."/>
        </authorList>
    </citation>
    <scope>NUCLEOTIDE SEQUENCE</scope>
    <source>
        <strain evidence="1">SMH3187-1</strain>
    </source>
</reference>
<comment type="caution">
    <text evidence="1">The sequence shown here is derived from an EMBL/GenBank/DDBJ whole genome shotgun (WGS) entry which is preliminary data.</text>
</comment>
<evidence type="ECO:0000313" key="1">
    <source>
        <dbReference type="EMBL" id="KAK0738448.1"/>
    </source>
</evidence>
<protein>
    <submittedName>
        <fullName evidence="1">Uncharacterized protein</fullName>
    </submittedName>
</protein>
<organism evidence="1 2">
    <name type="scientific">Schizothecium vesticola</name>
    <dbReference type="NCBI Taxonomy" id="314040"/>
    <lineage>
        <taxon>Eukaryota</taxon>
        <taxon>Fungi</taxon>
        <taxon>Dikarya</taxon>
        <taxon>Ascomycota</taxon>
        <taxon>Pezizomycotina</taxon>
        <taxon>Sordariomycetes</taxon>
        <taxon>Sordariomycetidae</taxon>
        <taxon>Sordariales</taxon>
        <taxon>Schizotheciaceae</taxon>
        <taxon>Schizothecium</taxon>
    </lineage>
</organism>
<proteinExistence type="predicted"/>
<dbReference type="Proteomes" id="UP001172155">
    <property type="component" value="Unassembled WGS sequence"/>
</dbReference>
<evidence type="ECO:0000313" key="2">
    <source>
        <dbReference type="Proteomes" id="UP001172155"/>
    </source>
</evidence>
<keyword evidence="2" id="KW-1185">Reference proteome</keyword>
<dbReference type="AlphaFoldDB" id="A0AA40BQK8"/>